<feature type="binding site" evidence="11">
    <location>
        <begin position="62"/>
        <end position="69"/>
    </location>
    <ligand>
        <name>ATP</name>
        <dbReference type="ChEBI" id="CHEBI:30616"/>
    </ligand>
</feature>
<dbReference type="GO" id="GO:0016887">
    <property type="term" value="F:ATP hydrolysis activity"/>
    <property type="evidence" value="ECO:0007669"/>
    <property type="project" value="RHEA"/>
</dbReference>
<proteinExistence type="inferred from homology"/>
<protein>
    <recommendedName>
        <fullName evidence="9">DNA 3'-5' helicase</fullName>
        <ecNumber evidence="9">5.6.2.4</ecNumber>
    </recommendedName>
</protein>
<evidence type="ECO:0000256" key="10">
    <source>
        <dbReference type="ARBA" id="ARBA00048988"/>
    </source>
</evidence>
<evidence type="ECO:0000256" key="9">
    <source>
        <dbReference type="ARBA" id="ARBA00034808"/>
    </source>
</evidence>
<dbReference type="PANTHER" id="PTHR11070:SF2">
    <property type="entry name" value="ATP-DEPENDENT DNA HELICASE SRS2"/>
    <property type="match status" value="1"/>
</dbReference>
<dbReference type="PROSITE" id="PS51198">
    <property type="entry name" value="UVRD_HELICASE_ATP_BIND"/>
    <property type="match status" value="1"/>
</dbReference>
<dbReference type="GO" id="GO:0005829">
    <property type="term" value="C:cytosol"/>
    <property type="evidence" value="ECO:0007669"/>
    <property type="project" value="TreeGrafter"/>
</dbReference>
<keyword evidence="5 11" id="KW-0067">ATP-binding</keyword>
<dbReference type="InterPro" id="IPR014016">
    <property type="entry name" value="UvrD-like_ATP-bd"/>
</dbReference>
<evidence type="ECO:0000256" key="7">
    <source>
        <dbReference type="ARBA" id="ARBA00023235"/>
    </source>
</evidence>
<keyword evidence="3 11" id="KW-0378">Hydrolase</keyword>
<organism evidence="14 15">
    <name type="scientific">Candidatus Portnoybacteria bacterium RBG_13_41_18</name>
    <dbReference type="NCBI Taxonomy" id="1801991"/>
    <lineage>
        <taxon>Bacteria</taxon>
        <taxon>Candidatus Portnoyibacteriota</taxon>
    </lineage>
</organism>
<dbReference type="CDD" id="cd18807">
    <property type="entry name" value="SF1_C_UvrD"/>
    <property type="match status" value="1"/>
</dbReference>
<evidence type="ECO:0000256" key="5">
    <source>
        <dbReference type="ARBA" id="ARBA00022840"/>
    </source>
</evidence>
<evidence type="ECO:0000256" key="2">
    <source>
        <dbReference type="ARBA" id="ARBA00022741"/>
    </source>
</evidence>
<dbReference type="GO" id="GO:0009314">
    <property type="term" value="P:response to radiation"/>
    <property type="evidence" value="ECO:0007669"/>
    <property type="project" value="UniProtKB-ARBA"/>
</dbReference>
<dbReference type="Gene3D" id="3.40.50.300">
    <property type="entry name" value="P-loop containing nucleotide triphosphate hydrolases"/>
    <property type="match status" value="2"/>
</dbReference>
<dbReference type="CDD" id="cd17932">
    <property type="entry name" value="DEXQc_UvrD"/>
    <property type="match status" value="1"/>
</dbReference>
<evidence type="ECO:0000256" key="3">
    <source>
        <dbReference type="ARBA" id="ARBA00022801"/>
    </source>
</evidence>
<keyword evidence="7" id="KW-0413">Isomerase</keyword>
<dbReference type="EC" id="5.6.2.4" evidence="9"/>
<keyword evidence="4 11" id="KW-0347">Helicase</keyword>
<evidence type="ECO:0000256" key="4">
    <source>
        <dbReference type="ARBA" id="ARBA00022806"/>
    </source>
</evidence>
<dbReference type="AlphaFoldDB" id="A0A1G2F6S3"/>
<evidence type="ECO:0000256" key="8">
    <source>
        <dbReference type="ARBA" id="ARBA00034617"/>
    </source>
</evidence>
<dbReference type="InterPro" id="IPR027417">
    <property type="entry name" value="P-loop_NTPase"/>
</dbReference>
<name>A0A1G2F6S3_9BACT</name>
<dbReference type="FunFam" id="1.10.10.160:FF:000001">
    <property type="entry name" value="ATP-dependent DNA helicase"/>
    <property type="match status" value="1"/>
</dbReference>
<keyword evidence="2 11" id="KW-0547">Nucleotide-binding</keyword>
<dbReference type="EMBL" id="MHMV01000039">
    <property type="protein sequence ID" value="OGZ33774.1"/>
    <property type="molecule type" value="Genomic_DNA"/>
</dbReference>
<reference evidence="14 15" key="1">
    <citation type="journal article" date="2016" name="Nat. Commun.">
        <title>Thousands of microbial genomes shed light on interconnected biogeochemical processes in an aquifer system.</title>
        <authorList>
            <person name="Anantharaman K."/>
            <person name="Brown C.T."/>
            <person name="Hug L.A."/>
            <person name="Sharon I."/>
            <person name="Castelle C.J."/>
            <person name="Probst A.J."/>
            <person name="Thomas B.C."/>
            <person name="Singh A."/>
            <person name="Wilkins M.J."/>
            <person name="Karaoz U."/>
            <person name="Brodie E.L."/>
            <person name="Williams K.H."/>
            <person name="Hubbard S.S."/>
            <person name="Banfield J.F."/>
        </authorList>
    </citation>
    <scope>NUCLEOTIDE SEQUENCE [LARGE SCALE GENOMIC DNA]</scope>
</reference>
<comment type="catalytic activity">
    <reaction evidence="8">
        <text>Couples ATP hydrolysis with the unwinding of duplex DNA by translocating in the 3'-5' direction.</text>
        <dbReference type="EC" id="5.6.2.4"/>
    </reaction>
</comment>
<dbReference type="GO" id="GO:0043138">
    <property type="term" value="F:3'-5' DNA helicase activity"/>
    <property type="evidence" value="ECO:0007669"/>
    <property type="project" value="UniProtKB-EC"/>
</dbReference>
<dbReference type="GO" id="GO:0005524">
    <property type="term" value="F:ATP binding"/>
    <property type="evidence" value="ECO:0007669"/>
    <property type="project" value="UniProtKB-UniRule"/>
</dbReference>
<gene>
    <name evidence="14" type="ORF">A2174_02015</name>
</gene>
<feature type="domain" description="UvrD-like helicase ATP-binding" evidence="12">
    <location>
        <begin position="41"/>
        <end position="332"/>
    </location>
</feature>
<evidence type="ECO:0000256" key="1">
    <source>
        <dbReference type="ARBA" id="ARBA00009922"/>
    </source>
</evidence>
<keyword evidence="6" id="KW-0238">DNA-binding</keyword>
<dbReference type="Gene3D" id="1.10.486.10">
    <property type="entry name" value="PCRA, domain 4"/>
    <property type="match status" value="1"/>
</dbReference>
<dbReference type="Pfam" id="PF00580">
    <property type="entry name" value="UvrD-helicase"/>
    <property type="match status" value="1"/>
</dbReference>
<dbReference type="InterPro" id="IPR014017">
    <property type="entry name" value="DNA_helicase_UvrD-like_C"/>
</dbReference>
<comment type="catalytic activity">
    <reaction evidence="10">
        <text>ATP + H2O = ADP + phosphate + H(+)</text>
        <dbReference type="Rhea" id="RHEA:13065"/>
        <dbReference type="ChEBI" id="CHEBI:15377"/>
        <dbReference type="ChEBI" id="CHEBI:15378"/>
        <dbReference type="ChEBI" id="CHEBI:30616"/>
        <dbReference type="ChEBI" id="CHEBI:43474"/>
        <dbReference type="ChEBI" id="CHEBI:456216"/>
        <dbReference type="EC" id="5.6.2.4"/>
    </reaction>
</comment>
<evidence type="ECO:0000313" key="14">
    <source>
        <dbReference type="EMBL" id="OGZ33774.1"/>
    </source>
</evidence>
<evidence type="ECO:0000313" key="15">
    <source>
        <dbReference type="Proteomes" id="UP000177725"/>
    </source>
</evidence>
<dbReference type="GO" id="GO:0033202">
    <property type="term" value="C:DNA helicase complex"/>
    <property type="evidence" value="ECO:0007669"/>
    <property type="project" value="TreeGrafter"/>
</dbReference>
<sequence length="686" mass="77933">MPARNALACEAGGGWILGVRKIPLSPPFPKGEIRTMSQILDSLNEKQRQAVETIIGPILVVAGPGSGKTKVLTHRVAYLIEQGIAAQNILAVTFTNKAAMEMKERIQKLLAQNKFAKPDSTKFAVPGHLPTLGTFHSVSSRLLRSEADAIGFKRDFVIFDDKDSLAMIKKVMTDLEISADQFNPQGIQNAISGAKNELTDQEAFSQNADGYFQDVVAKVYQAYQTSLKKNNAMDFDDLIMQTAVLFQKQPQILDKYQDKFKYILCDEYQDTNFAQYILIKLLAQKYKNVCAVGDFDQSIYAFRGADFRNILNFEKDYPQAKIVFLEQNYRSTKNILEAAQSIITKNKNRKEKHLWTENEAGHPITLFAAGDEKDEGLFVIKEISRLTNDKKLSFKDFAVLYRTNAQSRAIEEAFLRFGLPYKVVGTVKFYERKEIKDLLSYLRFLQNPDDMLSLERIINVPLRGIGRATNIHKLNANGGTPIISLAPRKLLAWQNFQSAMAEIRELAKILPLTQTLKQIIAKIGFEKYLRDGTEQGEMRWENVQELFTVTKKYDALQPQEGISSFLEEVALLSNHDEVETKTDVVNLMTVHCAKGLEFPVVFIAGCEEGLFPHSRAIIDAFEMEEERRLCYVGLTRAKTHLYLTWANQRNLYGSTQINPPSRFLFDIPKHLVNFIGDKTEFETYNF</sequence>
<evidence type="ECO:0000256" key="11">
    <source>
        <dbReference type="PROSITE-ProRule" id="PRU00560"/>
    </source>
</evidence>
<dbReference type="Proteomes" id="UP000177725">
    <property type="component" value="Unassembled WGS sequence"/>
</dbReference>
<comment type="similarity">
    <text evidence="1">Belongs to the helicase family. UvrD subfamily.</text>
</comment>
<dbReference type="Gene3D" id="1.10.10.160">
    <property type="match status" value="1"/>
</dbReference>
<dbReference type="GO" id="GO:0003677">
    <property type="term" value="F:DNA binding"/>
    <property type="evidence" value="ECO:0007669"/>
    <property type="project" value="UniProtKB-KW"/>
</dbReference>
<dbReference type="Pfam" id="PF13361">
    <property type="entry name" value="UvrD_C"/>
    <property type="match status" value="1"/>
</dbReference>
<dbReference type="InterPro" id="IPR000212">
    <property type="entry name" value="DNA_helicase_UvrD/REP"/>
</dbReference>
<feature type="domain" description="UvrD-like helicase C-terminal" evidence="13">
    <location>
        <begin position="333"/>
        <end position="595"/>
    </location>
</feature>
<comment type="caution">
    <text evidence="14">The sequence shown here is derived from an EMBL/GenBank/DDBJ whole genome shotgun (WGS) entry which is preliminary data.</text>
</comment>
<evidence type="ECO:0000259" key="13">
    <source>
        <dbReference type="PROSITE" id="PS51217"/>
    </source>
</evidence>
<dbReference type="PANTHER" id="PTHR11070">
    <property type="entry name" value="UVRD / RECB / PCRA DNA HELICASE FAMILY MEMBER"/>
    <property type="match status" value="1"/>
</dbReference>
<evidence type="ECO:0000259" key="12">
    <source>
        <dbReference type="PROSITE" id="PS51198"/>
    </source>
</evidence>
<evidence type="ECO:0000256" key="6">
    <source>
        <dbReference type="ARBA" id="ARBA00023125"/>
    </source>
</evidence>
<dbReference type="SUPFAM" id="SSF52540">
    <property type="entry name" value="P-loop containing nucleoside triphosphate hydrolases"/>
    <property type="match status" value="1"/>
</dbReference>
<dbReference type="PROSITE" id="PS51217">
    <property type="entry name" value="UVRD_HELICASE_CTER"/>
    <property type="match status" value="1"/>
</dbReference>
<dbReference type="GO" id="GO:0000725">
    <property type="term" value="P:recombinational repair"/>
    <property type="evidence" value="ECO:0007669"/>
    <property type="project" value="TreeGrafter"/>
</dbReference>
<accession>A0A1G2F6S3</accession>
<dbReference type="InterPro" id="IPR013986">
    <property type="entry name" value="DExx_box_DNA_helicase_dom_sf"/>
</dbReference>